<sequence length="77" mass="9300">MKISQSPKNKSWDKKIPRQKKIADDMLYYIMGFTMSRYLERFVIVDDDDFCEMLCENYEIPKSDFLKRLLLKCGKHL</sequence>
<name>A0A0F9RAX8_9ZZZZ</name>
<accession>A0A0F9RAX8</accession>
<comment type="caution">
    <text evidence="1">The sequence shown here is derived from an EMBL/GenBank/DDBJ whole genome shotgun (WGS) entry which is preliminary data.</text>
</comment>
<organism evidence="1">
    <name type="scientific">marine sediment metagenome</name>
    <dbReference type="NCBI Taxonomy" id="412755"/>
    <lineage>
        <taxon>unclassified sequences</taxon>
        <taxon>metagenomes</taxon>
        <taxon>ecological metagenomes</taxon>
    </lineage>
</organism>
<protein>
    <submittedName>
        <fullName evidence="1">Uncharacterized protein</fullName>
    </submittedName>
</protein>
<dbReference type="EMBL" id="LAZR01003071">
    <property type="protein sequence ID" value="KKN22326.1"/>
    <property type="molecule type" value="Genomic_DNA"/>
</dbReference>
<gene>
    <name evidence="1" type="ORF">LCGC14_0916270</name>
</gene>
<dbReference type="AlphaFoldDB" id="A0A0F9RAX8"/>
<evidence type="ECO:0000313" key="1">
    <source>
        <dbReference type="EMBL" id="KKN22326.1"/>
    </source>
</evidence>
<proteinExistence type="predicted"/>
<reference evidence="1" key="1">
    <citation type="journal article" date="2015" name="Nature">
        <title>Complex archaea that bridge the gap between prokaryotes and eukaryotes.</title>
        <authorList>
            <person name="Spang A."/>
            <person name="Saw J.H."/>
            <person name="Jorgensen S.L."/>
            <person name="Zaremba-Niedzwiedzka K."/>
            <person name="Martijn J."/>
            <person name="Lind A.E."/>
            <person name="van Eijk R."/>
            <person name="Schleper C."/>
            <person name="Guy L."/>
            <person name="Ettema T.J."/>
        </authorList>
    </citation>
    <scope>NUCLEOTIDE SEQUENCE</scope>
</reference>